<dbReference type="EMBL" id="RHQL01000002">
    <property type="protein sequence ID" value="RRV13475.1"/>
    <property type="molecule type" value="Genomic_DNA"/>
</dbReference>
<accession>A0A427EAE8</accession>
<dbReference type="Gene3D" id="3.40.50.720">
    <property type="entry name" value="NAD(P)-binding Rossmann-like Domain"/>
    <property type="match status" value="1"/>
</dbReference>
<dbReference type="Proteomes" id="UP000276506">
    <property type="component" value="Unassembled WGS sequence"/>
</dbReference>
<dbReference type="PRINTS" id="PR00081">
    <property type="entry name" value="GDHRDH"/>
</dbReference>
<dbReference type="PRINTS" id="PR00080">
    <property type="entry name" value="SDRFAMILY"/>
</dbReference>
<evidence type="ECO:0000313" key="3">
    <source>
        <dbReference type="Proteomes" id="UP000276506"/>
    </source>
</evidence>
<protein>
    <submittedName>
        <fullName evidence="2">SDR family oxidoreductase</fullName>
    </submittedName>
</protein>
<dbReference type="AlphaFoldDB" id="A0A427EAE8"/>
<dbReference type="PROSITE" id="PS00061">
    <property type="entry name" value="ADH_SHORT"/>
    <property type="match status" value="1"/>
</dbReference>
<gene>
    <name evidence="2" type="ORF">EGJ28_07665</name>
</gene>
<name>A0A427EAE8_9GAMM</name>
<reference evidence="2 3" key="1">
    <citation type="submission" date="2018-10" db="EMBL/GenBank/DDBJ databases">
        <title>Transmission dynamics of multidrug resistant bacteria on intensive care unit surfaces.</title>
        <authorList>
            <person name="D'Souza A.W."/>
            <person name="Potter R.F."/>
            <person name="Wallace M."/>
            <person name="Shupe A."/>
            <person name="Patel S."/>
            <person name="Sun S."/>
            <person name="Gul D."/>
            <person name="Kwon J.H."/>
            <person name="Andleeb S."/>
            <person name="Burnham C.-A.D."/>
            <person name="Dantas G."/>
        </authorList>
    </citation>
    <scope>NUCLEOTIDE SEQUENCE [LARGE SCALE GENOMIC DNA]</scope>
    <source>
        <strain evidence="2 3">PX_177</strain>
    </source>
</reference>
<dbReference type="PANTHER" id="PTHR42820:SF1">
    <property type="entry name" value="SHORT-CHAIN DEHYDROGENASE_REDUCTASE FAMILY PROTEIN"/>
    <property type="match status" value="1"/>
</dbReference>
<evidence type="ECO:0000256" key="1">
    <source>
        <dbReference type="ARBA" id="ARBA00006484"/>
    </source>
</evidence>
<dbReference type="CDD" id="cd05233">
    <property type="entry name" value="SDR_c"/>
    <property type="match status" value="1"/>
</dbReference>
<dbReference type="PANTHER" id="PTHR42820">
    <property type="entry name" value="SHORT-CHAIN DEHYDROGENASE REDUCTASE"/>
    <property type="match status" value="1"/>
</dbReference>
<dbReference type="InterPro" id="IPR036291">
    <property type="entry name" value="NAD(P)-bd_dom_sf"/>
</dbReference>
<sequence length="274" mass="28780">MSSERFQGRVAIVTGGASGIGEATCRRLVAEGGRVVVADRNIAAARALAGELGSQSLPVEFDAGDVVSIEALVKATLEHFGRLDILHNNAAIGSPEVHARDTNAVDIDFETWDLVMAVNLRGYLAACKFALPHMLERGSGVIVNSASAGGFAGDISRIAYTVSKTAIIGLTRQIASQHGRQGIRCNAVAPGLVLTPAARAVAGDVIEVMGRHILTPEFGDGNDIANLVCFLASDEARYINGQTYVIDGGMLAHNPANPDLEEWAARTRQSGQAH</sequence>
<dbReference type="InterPro" id="IPR002347">
    <property type="entry name" value="SDR_fam"/>
</dbReference>
<dbReference type="InterPro" id="IPR020904">
    <property type="entry name" value="Sc_DH/Rdtase_CS"/>
</dbReference>
<comment type="similarity">
    <text evidence="1">Belongs to the short-chain dehydrogenases/reductases (SDR) family.</text>
</comment>
<proteinExistence type="inferred from homology"/>
<organism evidence="2 3">
    <name type="scientific">Stutzerimonas xanthomarina</name>
    <dbReference type="NCBI Taxonomy" id="271420"/>
    <lineage>
        <taxon>Bacteria</taxon>
        <taxon>Pseudomonadati</taxon>
        <taxon>Pseudomonadota</taxon>
        <taxon>Gammaproteobacteria</taxon>
        <taxon>Pseudomonadales</taxon>
        <taxon>Pseudomonadaceae</taxon>
        <taxon>Stutzerimonas</taxon>
    </lineage>
</organism>
<dbReference type="SUPFAM" id="SSF51735">
    <property type="entry name" value="NAD(P)-binding Rossmann-fold domains"/>
    <property type="match status" value="1"/>
</dbReference>
<evidence type="ECO:0000313" key="2">
    <source>
        <dbReference type="EMBL" id="RRV13475.1"/>
    </source>
</evidence>
<comment type="caution">
    <text evidence="2">The sequence shown here is derived from an EMBL/GenBank/DDBJ whole genome shotgun (WGS) entry which is preliminary data.</text>
</comment>
<dbReference type="FunFam" id="3.40.50.720:FF:000084">
    <property type="entry name" value="Short-chain dehydrogenase reductase"/>
    <property type="match status" value="1"/>
</dbReference>
<dbReference type="Pfam" id="PF13561">
    <property type="entry name" value="adh_short_C2"/>
    <property type="match status" value="1"/>
</dbReference>